<gene>
    <name evidence="2" type="ORF">EZ449_14575</name>
</gene>
<comment type="caution">
    <text evidence="2">The sequence shown here is derived from an EMBL/GenBank/DDBJ whole genome shotgun (WGS) entry which is preliminary data.</text>
</comment>
<evidence type="ECO:0000313" key="2">
    <source>
        <dbReference type="EMBL" id="TCD07159.1"/>
    </source>
</evidence>
<dbReference type="PANTHER" id="PTHR43328:SF1">
    <property type="entry name" value="N-ACETYLTRANSFERASE DOMAIN-CONTAINING PROTEIN"/>
    <property type="match status" value="1"/>
</dbReference>
<sequence length="170" mass="19693">MRFTLRPFHLNDVNALVKYANNFNIAKNLTNKFPFPYQDEDGEAFIELALSHRPLQIKAIVINDEVVGSIGVHPLSDIYSRSAEMGYWIAEPFWGKGIVPLAVKEMLKYGFETFDIERIFARTSHVNLASQQVLKKIGFILEAELKGTIFKYDEYFDELIFSFRKHQLNL</sequence>
<reference evidence="2 3" key="1">
    <citation type="submission" date="2019-02" db="EMBL/GenBank/DDBJ databases">
        <title>Pedobacter sp. RP-3-11 sp. nov., isolated from Arctic soil.</title>
        <authorList>
            <person name="Dahal R.H."/>
        </authorList>
    </citation>
    <scope>NUCLEOTIDE SEQUENCE [LARGE SCALE GENOMIC DNA]</scope>
    <source>
        <strain evidence="2 3">RP-3-11</strain>
    </source>
</reference>
<keyword evidence="3" id="KW-1185">Reference proteome</keyword>
<dbReference type="Gene3D" id="3.40.630.30">
    <property type="match status" value="1"/>
</dbReference>
<evidence type="ECO:0000313" key="3">
    <source>
        <dbReference type="Proteomes" id="UP000291485"/>
    </source>
</evidence>
<dbReference type="GO" id="GO:0016747">
    <property type="term" value="F:acyltransferase activity, transferring groups other than amino-acyl groups"/>
    <property type="evidence" value="ECO:0007669"/>
    <property type="project" value="InterPro"/>
</dbReference>
<dbReference type="EMBL" id="SJSN01000011">
    <property type="protein sequence ID" value="TCD07159.1"/>
    <property type="molecule type" value="Genomic_DNA"/>
</dbReference>
<feature type="domain" description="N-acetyltransferase" evidence="1">
    <location>
        <begin position="3"/>
        <end position="158"/>
    </location>
</feature>
<protein>
    <submittedName>
        <fullName evidence="2">N-acetyltransferase</fullName>
    </submittedName>
</protein>
<dbReference type="AlphaFoldDB" id="A0A4R0NYP2"/>
<dbReference type="PROSITE" id="PS51186">
    <property type="entry name" value="GNAT"/>
    <property type="match status" value="1"/>
</dbReference>
<name>A0A4R0NYP2_9SPHI</name>
<proteinExistence type="predicted"/>
<dbReference type="SUPFAM" id="SSF55729">
    <property type="entry name" value="Acyl-CoA N-acyltransferases (Nat)"/>
    <property type="match status" value="1"/>
</dbReference>
<dbReference type="OrthoDB" id="9811523at2"/>
<evidence type="ECO:0000259" key="1">
    <source>
        <dbReference type="PROSITE" id="PS51186"/>
    </source>
</evidence>
<dbReference type="InterPro" id="IPR000182">
    <property type="entry name" value="GNAT_dom"/>
</dbReference>
<dbReference type="InterPro" id="IPR016181">
    <property type="entry name" value="Acyl_CoA_acyltransferase"/>
</dbReference>
<keyword evidence="2" id="KW-0808">Transferase</keyword>
<organism evidence="2 3">
    <name type="scientific">Pedobacter frigidisoli</name>
    <dbReference type="NCBI Taxonomy" id="2530455"/>
    <lineage>
        <taxon>Bacteria</taxon>
        <taxon>Pseudomonadati</taxon>
        <taxon>Bacteroidota</taxon>
        <taxon>Sphingobacteriia</taxon>
        <taxon>Sphingobacteriales</taxon>
        <taxon>Sphingobacteriaceae</taxon>
        <taxon>Pedobacter</taxon>
    </lineage>
</organism>
<dbReference type="Pfam" id="PF13302">
    <property type="entry name" value="Acetyltransf_3"/>
    <property type="match status" value="1"/>
</dbReference>
<dbReference type="Proteomes" id="UP000291485">
    <property type="component" value="Unassembled WGS sequence"/>
</dbReference>
<dbReference type="PANTHER" id="PTHR43328">
    <property type="entry name" value="ACETYLTRANSFERASE-RELATED"/>
    <property type="match status" value="1"/>
</dbReference>
<accession>A0A4R0NYP2</accession>